<evidence type="ECO:0000313" key="2">
    <source>
        <dbReference type="Proteomes" id="UP001209540"/>
    </source>
</evidence>
<protein>
    <submittedName>
        <fullName evidence="1">Uncharacterized protein</fullName>
    </submittedName>
</protein>
<gene>
    <name evidence="1" type="ORF">BDA99DRAFT_423288</name>
</gene>
<keyword evidence="2" id="KW-1185">Reference proteome</keyword>
<dbReference type="Proteomes" id="UP001209540">
    <property type="component" value="Unassembled WGS sequence"/>
</dbReference>
<accession>A0AAD5KBV1</accession>
<name>A0AAD5KBV1_9FUNG</name>
<organism evidence="1 2">
    <name type="scientific">Phascolomyces articulosus</name>
    <dbReference type="NCBI Taxonomy" id="60185"/>
    <lineage>
        <taxon>Eukaryota</taxon>
        <taxon>Fungi</taxon>
        <taxon>Fungi incertae sedis</taxon>
        <taxon>Mucoromycota</taxon>
        <taxon>Mucoromycotina</taxon>
        <taxon>Mucoromycetes</taxon>
        <taxon>Mucorales</taxon>
        <taxon>Lichtheimiaceae</taxon>
        <taxon>Phascolomyces</taxon>
    </lineage>
</organism>
<reference evidence="1" key="2">
    <citation type="submission" date="2023-02" db="EMBL/GenBank/DDBJ databases">
        <authorList>
            <consortium name="DOE Joint Genome Institute"/>
            <person name="Mondo S.J."/>
            <person name="Chang Y."/>
            <person name="Wang Y."/>
            <person name="Ahrendt S."/>
            <person name="Andreopoulos W."/>
            <person name="Barry K."/>
            <person name="Beard J."/>
            <person name="Benny G.L."/>
            <person name="Blankenship S."/>
            <person name="Bonito G."/>
            <person name="Cuomo C."/>
            <person name="Desiro A."/>
            <person name="Gervers K.A."/>
            <person name="Hundley H."/>
            <person name="Kuo A."/>
            <person name="LaButti K."/>
            <person name="Lang B.F."/>
            <person name="Lipzen A."/>
            <person name="O'Donnell K."/>
            <person name="Pangilinan J."/>
            <person name="Reynolds N."/>
            <person name="Sandor L."/>
            <person name="Smith M.W."/>
            <person name="Tsang A."/>
            <person name="Grigoriev I.V."/>
            <person name="Stajich J.E."/>
            <person name="Spatafora J.W."/>
        </authorList>
    </citation>
    <scope>NUCLEOTIDE SEQUENCE</scope>
    <source>
        <strain evidence="1">RSA 2281</strain>
    </source>
</reference>
<feature type="non-terminal residue" evidence="1">
    <location>
        <position position="68"/>
    </location>
</feature>
<dbReference type="EMBL" id="JAIXMP010000011">
    <property type="protein sequence ID" value="KAI9265069.1"/>
    <property type="molecule type" value="Genomic_DNA"/>
</dbReference>
<evidence type="ECO:0000313" key="1">
    <source>
        <dbReference type="EMBL" id="KAI9265069.1"/>
    </source>
</evidence>
<proteinExistence type="predicted"/>
<feature type="non-terminal residue" evidence="1">
    <location>
        <position position="1"/>
    </location>
</feature>
<dbReference type="AlphaFoldDB" id="A0AAD5KBV1"/>
<comment type="caution">
    <text evidence="1">The sequence shown here is derived from an EMBL/GenBank/DDBJ whole genome shotgun (WGS) entry which is preliminary data.</text>
</comment>
<sequence>SIQGRGLIANSLLLSKIWHCIRILPITKTYMRQLRSIVYKFVIQKAFPPFSFATCARFLKEGGLAVLD</sequence>
<reference evidence="1" key="1">
    <citation type="journal article" date="2022" name="IScience">
        <title>Evolution of zygomycete secretomes and the origins of terrestrial fungal ecologies.</title>
        <authorList>
            <person name="Chang Y."/>
            <person name="Wang Y."/>
            <person name="Mondo S."/>
            <person name="Ahrendt S."/>
            <person name="Andreopoulos W."/>
            <person name="Barry K."/>
            <person name="Beard J."/>
            <person name="Benny G.L."/>
            <person name="Blankenship S."/>
            <person name="Bonito G."/>
            <person name="Cuomo C."/>
            <person name="Desiro A."/>
            <person name="Gervers K.A."/>
            <person name="Hundley H."/>
            <person name="Kuo A."/>
            <person name="LaButti K."/>
            <person name="Lang B.F."/>
            <person name="Lipzen A."/>
            <person name="O'Donnell K."/>
            <person name="Pangilinan J."/>
            <person name="Reynolds N."/>
            <person name="Sandor L."/>
            <person name="Smith M.E."/>
            <person name="Tsang A."/>
            <person name="Grigoriev I.V."/>
            <person name="Stajich J.E."/>
            <person name="Spatafora J.W."/>
        </authorList>
    </citation>
    <scope>NUCLEOTIDE SEQUENCE</scope>
    <source>
        <strain evidence="1">RSA 2281</strain>
    </source>
</reference>